<sequence>MGSGGGAAGSISDVSNDIFVFEVFGRRVSATVTRRQKSVRRWIHQVLHIHRNCYRRGDLVAGLGVQWRSDPWNAGREPVATIQICVDRRCLVFQISRAGKAPRALERFLADPSVTFVNVGIAAFQRRLQEHWELSVIRAVDLRWRASIGRASLQQMASNFLGWDTRLEDLKPPGVGLSDWEAESLDEGQIRYACLHAYTSFLLEKRFRELCGSS</sequence>
<name>A0A7I8KQQ8_SPIIN</name>
<dbReference type="InterPro" id="IPR012337">
    <property type="entry name" value="RNaseH-like_sf"/>
</dbReference>
<dbReference type="Gene3D" id="3.30.420.10">
    <property type="entry name" value="Ribonuclease H-like superfamily/Ribonuclease H"/>
    <property type="match status" value="1"/>
</dbReference>
<keyword evidence="2" id="KW-0378">Hydrolase</keyword>
<dbReference type="GO" id="GO:0005634">
    <property type="term" value="C:nucleus"/>
    <property type="evidence" value="ECO:0007669"/>
    <property type="project" value="TreeGrafter"/>
</dbReference>
<organism evidence="3 4">
    <name type="scientific">Spirodela intermedia</name>
    <name type="common">Intermediate duckweed</name>
    <dbReference type="NCBI Taxonomy" id="51605"/>
    <lineage>
        <taxon>Eukaryota</taxon>
        <taxon>Viridiplantae</taxon>
        <taxon>Streptophyta</taxon>
        <taxon>Embryophyta</taxon>
        <taxon>Tracheophyta</taxon>
        <taxon>Spermatophyta</taxon>
        <taxon>Magnoliopsida</taxon>
        <taxon>Liliopsida</taxon>
        <taxon>Araceae</taxon>
        <taxon>Lemnoideae</taxon>
        <taxon>Spirodela</taxon>
    </lineage>
</organism>
<dbReference type="CDD" id="cd06141">
    <property type="entry name" value="WRN_exo"/>
    <property type="match status" value="1"/>
</dbReference>
<evidence type="ECO:0000256" key="2">
    <source>
        <dbReference type="ARBA" id="ARBA00022801"/>
    </source>
</evidence>
<reference evidence="3" key="1">
    <citation type="submission" date="2020-02" db="EMBL/GenBank/DDBJ databases">
        <authorList>
            <person name="Scholz U."/>
            <person name="Mascher M."/>
            <person name="Fiebig A."/>
        </authorList>
    </citation>
    <scope>NUCLEOTIDE SEQUENCE</scope>
</reference>
<dbReference type="GO" id="GO:0003676">
    <property type="term" value="F:nucleic acid binding"/>
    <property type="evidence" value="ECO:0007669"/>
    <property type="project" value="InterPro"/>
</dbReference>
<dbReference type="Proteomes" id="UP000663760">
    <property type="component" value="Chromosome 7"/>
</dbReference>
<dbReference type="PANTHER" id="PTHR13620">
    <property type="entry name" value="3-5 EXONUCLEASE"/>
    <property type="match status" value="1"/>
</dbReference>
<dbReference type="AlphaFoldDB" id="A0A7I8KQQ8"/>
<dbReference type="PANTHER" id="PTHR13620:SF59">
    <property type="entry name" value="POLYNUCLEOTIDYL TRANSFERASE, RIBONUCLEASE H-LIKE SUPERFAMILY PROTEIN"/>
    <property type="match status" value="1"/>
</dbReference>
<protein>
    <submittedName>
        <fullName evidence="3">Uncharacterized protein</fullName>
    </submittedName>
</protein>
<accession>A0A7I8KQQ8</accession>
<evidence type="ECO:0000313" key="3">
    <source>
        <dbReference type="EMBL" id="CAA7400150.1"/>
    </source>
</evidence>
<keyword evidence="1" id="KW-0540">Nuclease</keyword>
<proteinExistence type="predicted"/>
<evidence type="ECO:0000313" key="4">
    <source>
        <dbReference type="Proteomes" id="UP000663760"/>
    </source>
</evidence>
<dbReference type="GO" id="GO:0005737">
    <property type="term" value="C:cytoplasm"/>
    <property type="evidence" value="ECO:0007669"/>
    <property type="project" value="TreeGrafter"/>
</dbReference>
<dbReference type="OrthoDB" id="756480at2759"/>
<dbReference type="SUPFAM" id="SSF53098">
    <property type="entry name" value="Ribonuclease H-like"/>
    <property type="match status" value="1"/>
</dbReference>
<dbReference type="InterPro" id="IPR051132">
    <property type="entry name" value="3-5_Exonuclease_domain"/>
</dbReference>
<gene>
    <name evidence="3" type="ORF">SI8410_07010820</name>
</gene>
<dbReference type="EMBL" id="LR746270">
    <property type="protein sequence ID" value="CAA7400150.1"/>
    <property type="molecule type" value="Genomic_DNA"/>
</dbReference>
<evidence type="ECO:0000256" key="1">
    <source>
        <dbReference type="ARBA" id="ARBA00022722"/>
    </source>
</evidence>
<keyword evidence="4" id="KW-1185">Reference proteome</keyword>
<dbReference type="GO" id="GO:0008408">
    <property type="term" value="F:3'-5' exonuclease activity"/>
    <property type="evidence" value="ECO:0007669"/>
    <property type="project" value="TreeGrafter"/>
</dbReference>
<dbReference type="InterPro" id="IPR036397">
    <property type="entry name" value="RNaseH_sf"/>
</dbReference>